<sequence>MSSLTTLLEQPREAVVTDLAALAEHTIDQQSGISGAALKTAVNGAKKVNSDIIVKACNRMLPEFVEKLDPQWQQFTASGEEDFGIFLSRNAEAVVSDILDVLDRNVEKVNVSALKKVYGSMRGKAEKLITPHIPAIGAVLQKHM</sequence>
<dbReference type="OrthoDB" id="530636at2"/>
<dbReference type="HOGENOM" id="CLU_120382_0_0_11"/>
<dbReference type="EMBL" id="LR134377">
    <property type="protein sequence ID" value="VEH05578.1"/>
    <property type="molecule type" value="Genomic_DNA"/>
</dbReference>
<dbReference type="AlphaFoldDB" id="A0A0F6QXX3"/>
<dbReference type="EMBL" id="CP011312">
    <property type="protein sequence ID" value="AKE40252.1"/>
    <property type="molecule type" value="Genomic_DNA"/>
</dbReference>
<dbReference type="KEGG" id="cku:UL82_00030"/>
<evidence type="ECO:0000313" key="2">
    <source>
        <dbReference type="EMBL" id="VEH05578.1"/>
    </source>
</evidence>
<organism evidence="1 3">
    <name type="scientific">Corynebacterium kutscheri</name>
    <dbReference type="NCBI Taxonomy" id="35755"/>
    <lineage>
        <taxon>Bacteria</taxon>
        <taxon>Bacillati</taxon>
        <taxon>Actinomycetota</taxon>
        <taxon>Actinomycetes</taxon>
        <taxon>Mycobacteriales</taxon>
        <taxon>Corynebacteriaceae</taxon>
        <taxon>Corynebacterium</taxon>
    </lineage>
</organism>
<reference evidence="2 4" key="2">
    <citation type="submission" date="2018-12" db="EMBL/GenBank/DDBJ databases">
        <authorList>
            <consortium name="Pathogen Informatics"/>
        </authorList>
    </citation>
    <scope>NUCLEOTIDE SEQUENCE [LARGE SCALE GENOMIC DNA]</scope>
    <source>
        <strain evidence="2 4">NCTC949</strain>
    </source>
</reference>
<dbReference type="Pfam" id="PF21893">
    <property type="entry name" value="DUF6918"/>
    <property type="match status" value="1"/>
</dbReference>
<dbReference type="Proteomes" id="UP000033457">
    <property type="component" value="Chromosome"/>
</dbReference>
<evidence type="ECO:0000313" key="4">
    <source>
        <dbReference type="Proteomes" id="UP000271380"/>
    </source>
</evidence>
<keyword evidence="3" id="KW-1185">Reference proteome</keyword>
<proteinExistence type="predicted"/>
<gene>
    <name evidence="2" type="ORF">NCTC949_00685</name>
    <name evidence="1" type="ORF">UL82_00030</name>
</gene>
<dbReference type="STRING" id="35755.UL82_00030"/>
<reference evidence="1 3" key="1">
    <citation type="journal article" date="2015" name="Genome Announc.">
        <title>Complete Genome Sequence of Corynebacterium kutscheri DSM 20755, a Corynebacterial Type Strain with Remarkably Low G+C Content of Chromosomal DNA.</title>
        <authorList>
            <person name="Ruckert C."/>
            <person name="Albersmeier A."/>
            <person name="Winkler A."/>
            <person name="Tauch A."/>
        </authorList>
    </citation>
    <scope>NUCLEOTIDE SEQUENCE [LARGE SCALE GENOMIC DNA]</scope>
    <source>
        <strain evidence="1 3">DSM 20755</strain>
    </source>
</reference>
<evidence type="ECO:0000313" key="3">
    <source>
        <dbReference type="Proteomes" id="UP000033457"/>
    </source>
</evidence>
<dbReference type="Proteomes" id="UP000271380">
    <property type="component" value="Chromosome"/>
</dbReference>
<dbReference type="InterPro" id="IPR054211">
    <property type="entry name" value="DUF6918"/>
</dbReference>
<accession>A0A0F6QXX3</accession>
<name>A0A0F6QXX3_9CORY</name>
<evidence type="ECO:0000313" key="1">
    <source>
        <dbReference type="EMBL" id="AKE40252.1"/>
    </source>
</evidence>
<protein>
    <submittedName>
        <fullName evidence="1">Uncharacterized protein</fullName>
    </submittedName>
</protein>
<dbReference type="RefSeq" id="WP_046438252.1">
    <property type="nucleotide sequence ID" value="NZ_CP011312.1"/>
</dbReference>